<evidence type="ECO:0000256" key="1">
    <source>
        <dbReference type="ARBA" id="ARBA00022729"/>
    </source>
</evidence>
<protein>
    <recommendedName>
        <fullName evidence="4">Yeast cell wall synthesis Kre9/Knh1-like N-terminal domain-containing protein</fullName>
    </recommendedName>
</protein>
<dbReference type="Pfam" id="PF10342">
    <property type="entry name" value="Kre9_KNH"/>
    <property type="match status" value="1"/>
</dbReference>
<feature type="signal peptide" evidence="3">
    <location>
        <begin position="1"/>
        <end position="19"/>
    </location>
</feature>
<evidence type="ECO:0000313" key="5">
    <source>
        <dbReference type="EMBL" id="TVY80887.1"/>
    </source>
</evidence>
<gene>
    <name evidence="5" type="ORF">LSUE1_G007676</name>
</gene>
<keyword evidence="1 3" id="KW-0732">Signal</keyword>
<dbReference type="Proteomes" id="UP000469558">
    <property type="component" value="Unassembled WGS sequence"/>
</dbReference>
<keyword evidence="6" id="KW-1185">Reference proteome</keyword>
<evidence type="ECO:0000313" key="6">
    <source>
        <dbReference type="Proteomes" id="UP000469558"/>
    </source>
</evidence>
<feature type="domain" description="Yeast cell wall synthesis Kre9/Knh1-like N-terminal" evidence="4">
    <location>
        <begin position="36"/>
        <end position="122"/>
    </location>
</feature>
<evidence type="ECO:0000256" key="2">
    <source>
        <dbReference type="SAM" id="MobiDB-lite"/>
    </source>
</evidence>
<evidence type="ECO:0000256" key="3">
    <source>
        <dbReference type="SAM" id="SignalP"/>
    </source>
</evidence>
<comment type="caution">
    <text evidence="5">The sequence shown here is derived from an EMBL/GenBank/DDBJ whole genome shotgun (WGS) entry which is preliminary data.</text>
</comment>
<dbReference type="OrthoDB" id="2260257at2759"/>
<dbReference type="AlphaFoldDB" id="A0A8T9C8V9"/>
<dbReference type="InterPro" id="IPR018466">
    <property type="entry name" value="Kre9/Knh1-like_N"/>
</dbReference>
<dbReference type="PANTHER" id="PTHR40633">
    <property type="entry name" value="MATRIX PROTEIN, PUTATIVE (AFU_ORTHOLOGUE AFUA_8G05410)-RELATED"/>
    <property type="match status" value="1"/>
</dbReference>
<evidence type="ECO:0000259" key="4">
    <source>
        <dbReference type="Pfam" id="PF10342"/>
    </source>
</evidence>
<dbReference type="PANTHER" id="PTHR40633:SF1">
    <property type="entry name" value="GPI ANCHORED SERINE-THREONINE RICH PROTEIN (AFU_ORTHOLOGUE AFUA_1G03630)"/>
    <property type="match status" value="1"/>
</dbReference>
<organism evidence="5 6">
    <name type="scientific">Lachnellula suecica</name>
    <dbReference type="NCBI Taxonomy" id="602035"/>
    <lineage>
        <taxon>Eukaryota</taxon>
        <taxon>Fungi</taxon>
        <taxon>Dikarya</taxon>
        <taxon>Ascomycota</taxon>
        <taxon>Pezizomycotina</taxon>
        <taxon>Leotiomycetes</taxon>
        <taxon>Helotiales</taxon>
        <taxon>Lachnaceae</taxon>
        <taxon>Lachnellula</taxon>
    </lineage>
</organism>
<name>A0A8T9C8V9_9HELO</name>
<reference evidence="5 6" key="1">
    <citation type="submission" date="2018-05" db="EMBL/GenBank/DDBJ databases">
        <title>Genome sequencing and assembly of the regulated plant pathogen Lachnellula willkommii and related sister species for the development of diagnostic species identification markers.</title>
        <authorList>
            <person name="Giroux E."/>
            <person name="Bilodeau G."/>
        </authorList>
    </citation>
    <scope>NUCLEOTIDE SEQUENCE [LARGE SCALE GENOMIC DNA]</scope>
    <source>
        <strain evidence="5 6">CBS 268.59</strain>
    </source>
</reference>
<accession>A0A8T9C8V9</accession>
<proteinExistence type="predicted"/>
<dbReference type="EMBL" id="QGMK01000590">
    <property type="protein sequence ID" value="TVY80887.1"/>
    <property type="molecule type" value="Genomic_DNA"/>
</dbReference>
<feature type="chain" id="PRO_5035723806" description="Yeast cell wall synthesis Kre9/Knh1-like N-terminal domain-containing protein" evidence="3">
    <location>
        <begin position="20"/>
        <end position="261"/>
    </location>
</feature>
<feature type="region of interest" description="Disordered" evidence="2">
    <location>
        <begin position="129"/>
        <end position="152"/>
    </location>
</feature>
<dbReference type="InterPro" id="IPR052982">
    <property type="entry name" value="SRP1/TIP1-like"/>
</dbReference>
<sequence length="261" mass="25724">MRFSQTLVALTAFTSSAFAQTYEATPGFDAISNPSAADQTLTPGSSFEITWEPATFKDSQVAIILLAGETPASLQPAVDPITTVTNSDAKYTWTVPSSTATTYGFKIALNSTVFQYSFPFHISGGSSSSSSSTASESSTASSSVSGSTSASSVTPTTLKTAIAQTTSANSTTISSSTIVAPLSTGTGASSASANVTLQSTVGATKSSAAATQTTVVGATTAASTATSASTSLATPTGNAAVSNVAQGGLAVIGGLVLAFAL</sequence>